<dbReference type="Proteomes" id="UP000887576">
    <property type="component" value="Unplaced"/>
</dbReference>
<accession>A0AC34RC55</accession>
<name>A0AC34RC55_9BILA</name>
<reference evidence="2" key="1">
    <citation type="submission" date="2022-11" db="UniProtKB">
        <authorList>
            <consortium name="WormBaseParasite"/>
        </authorList>
    </citation>
    <scope>IDENTIFICATION</scope>
</reference>
<protein>
    <submittedName>
        <fullName evidence="2">Uncharacterized protein</fullName>
    </submittedName>
</protein>
<evidence type="ECO:0000313" key="1">
    <source>
        <dbReference type="Proteomes" id="UP000887576"/>
    </source>
</evidence>
<proteinExistence type="predicted"/>
<organism evidence="1 2">
    <name type="scientific">Panagrolaimus sp. JU765</name>
    <dbReference type="NCBI Taxonomy" id="591449"/>
    <lineage>
        <taxon>Eukaryota</taxon>
        <taxon>Metazoa</taxon>
        <taxon>Ecdysozoa</taxon>
        <taxon>Nematoda</taxon>
        <taxon>Chromadorea</taxon>
        <taxon>Rhabditida</taxon>
        <taxon>Tylenchina</taxon>
        <taxon>Panagrolaimomorpha</taxon>
        <taxon>Panagrolaimoidea</taxon>
        <taxon>Panagrolaimidae</taxon>
        <taxon>Panagrolaimus</taxon>
    </lineage>
</organism>
<sequence>MKLKNVQFENVEEKLFMVINKVEQENGFYIQYSNYVLINGFKNVPAILDYYKDLESQNFFFAIVTNVAVFQDHFGGDPAERTILSKKNYNSFGFMQLTPTYNGTKRTSEKIIMYCPGDESRCLKRWICNNCFQFVGRV</sequence>
<dbReference type="WBParaSite" id="JU765_v2.g5518.t1">
    <property type="protein sequence ID" value="JU765_v2.g5518.t1"/>
    <property type="gene ID" value="JU765_v2.g5518"/>
</dbReference>
<evidence type="ECO:0000313" key="2">
    <source>
        <dbReference type="WBParaSite" id="JU765_v2.g5518.t1"/>
    </source>
</evidence>